<evidence type="ECO:0000259" key="8">
    <source>
        <dbReference type="Pfam" id="PF01545"/>
    </source>
</evidence>
<dbReference type="STRING" id="405671.SAMN05421827_101662"/>
<proteinExistence type="inferred from homology"/>
<dbReference type="Gene3D" id="1.20.1510.10">
    <property type="entry name" value="Cation efflux protein transmembrane domain"/>
    <property type="match status" value="1"/>
</dbReference>
<dbReference type="InterPro" id="IPR058533">
    <property type="entry name" value="Cation_efflux_TM"/>
</dbReference>
<reference evidence="11" key="1">
    <citation type="submission" date="2016-10" db="EMBL/GenBank/DDBJ databases">
        <authorList>
            <person name="Varghese N."/>
            <person name="Submissions S."/>
        </authorList>
    </citation>
    <scope>NUCLEOTIDE SEQUENCE [LARGE SCALE GENOMIC DNA]</scope>
    <source>
        <strain evidence="11">DSM 17933</strain>
    </source>
</reference>
<feature type="transmembrane region" description="Helical" evidence="7">
    <location>
        <begin position="115"/>
        <end position="135"/>
    </location>
</feature>
<evidence type="ECO:0000313" key="11">
    <source>
        <dbReference type="Proteomes" id="UP000199643"/>
    </source>
</evidence>
<dbReference type="InterPro" id="IPR002524">
    <property type="entry name" value="Cation_efflux"/>
</dbReference>
<evidence type="ECO:0000256" key="3">
    <source>
        <dbReference type="ARBA" id="ARBA00022448"/>
    </source>
</evidence>
<feature type="domain" description="Cation efflux protein transmembrane" evidence="8">
    <location>
        <begin position="14"/>
        <end position="208"/>
    </location>
</feature>
<keyword evidence="5 7" id="KW-1133">Transmembrane helix</keyword>
<comment type="similarity">
    <text evidence="2">Belongs to the cation diffusion facilitator (CDF) transporter (TC 2.A.4) family.</text>
</comment>
<dbReference type="GO" id="GO:0005886">
    <property type="term" value="C:plasma membrane"/>
    <property type="evidence" value="ECO:0007669"/>
    <property type="project" value="TreeGrafter"/>
</dbReference>
<dbReference type="InterPro" id="IPR027470">
    <property type="entry name" value="Cation_efflux_CTD"/>
</dbReference>
<feature type="transmembrane region" description="Helical" evidence="7">
    <location>
        <begin position="40"/>
        <end position="61"/>
    </location>
</feature>
<dbReference type="Pfam" id="PF01545">
    <property type="entry name" value="Cation_efflux"/>
    <property type="match status" value="1"/>
</dbReference>
<feature type="transmembrane region" description="Helical" evidence="7">
    <location>
        <begin position="12"/>
        <end position="34"/>
    </location>
</feature>
<name>A0A1G7P7L2_9SPHI</name>
<dbReference type="InterPro" id="IPR027469">
    <property type="entry name" value="Cation_efflux_TMD_sf"/>
</dbReference>
<dbReference type="Pfam" id="PF16916">
    <property type="entry name" value="ZT_dimer"/>
    <property type="match status" value="1"/>
</dbReference>
<dbReference type="GO" id="GO:0015093">
    <property type="term" value="F:ferrous iron transmembrane transporter activity"/>
    <property type="evidence" value="ECO:0007669"/>
    <property type="project" value="TreeGrafter"/>
</dbReference>
<evidence type="ECO:0000256" key="6">
    <source>
        <dbReference type="ARBA" id="ARBA00023136"/>
    </source>
</evidence>
<evidence type="ECO:0000256" key="2">
    <source>
        <dbReference type="ARBA" id="ARBA00008114"/>
    </source>
</evidence>
<dbReference type="GO" id="GO:0006882">
    <property type="term" value="P:intracellular zinc ion homeostasis"/>
    <property type="evidence" value="ECO:0007669"/>
    <property type="project" value="TreeGrafter"/>
</dbReference>
<organism evidence="10 11">
    <name type="scientific">Pedobacter terrae</name>
    <dbReference type="NCBI Taxonomy" id="405671"/>
    <lineage>
        <taxon>Bacteria</taxon>
        <taxon>Pseudomonadati</taxon>
        <taxon>Bacteroidota</taxon>
        <taxon>Sphingobacteriia</taxon>
        <taxon>Sphingobacteriales</taxon>
        <taxon>Sphingobacteriaceae</taxon>
        <taxon>Pedobacter</taxon>
    </lineage>
</organism>
<keyword evidence="4 7" id="KW-0812">Transmembrane</keyword>
<dbReference type="SUPFAM" id="SSF161111">
    <property type="entry name" value="Cation efflux protein transmembrane domain-like"/>
    <property type="match status" value="1"/>
</dbReference>
<dbReference type="GO" id="GO:0015341">
    <property type="term" value="F:zinc efflux antiporter activity"/>
    <property type="evidence" value="ECO:0007669"/>
    <property type="project" value="TreeGrafter"/>
</dbReference>
<accession>A0A1G7P7L2</accession>
<feature type="domain" description="Cation efflux protein cytoplasmic" evidence="9">
    <location>
        <begin position="216"/>
        <end position="291"/>
    </location>
</feature>
<evidence type="ECO:0000256" key="1">
    <source>
        <dbReference type="ARBA" id="ARBA00004141"/>
    </source>
</evidence>
<keyword evidence="11" id="KW-1185">Reference proteome</keyword>
<keyword evidence="3" id="KW-0813">Transport</keyword>
<evidence type="ECO:0000256" key="4">
    <source>
        <dbReference type="ARBA" id="ARBA00022692"/>
    </source>
</evidence>
<protein>
    <submittedName>
        <fullName evidence="10">Cation diffusion facilitator family transporter</fullName>
    </submittedName>
</protein>
<dbReference type="Gene3D" id="3.30.70.1350">
    <property type="entry name" value="Cation efflux protein, cytoplasmic domain"/>
    <property type="match status" value="1"/>
</dbReference>
<feature type="transmembrane region" description="Helical" evidence="7">
    <location>
        <begin position="81"/>
        <end position="100"/>
    </location>
</feature>
<dbReference type="NCBIfam" id="TIGR01297">
    <property type="entry name" value="CDF"/>
    <property type="match status" value="1"/>
</dbReference>
<gene>
    <name evidence="10" type="ORF">SAMN05421827_101662</name>
</gene>
<dbReference type="PANTHER" id="PTHR43840:SF15">
    <property type="entry name" value="MITOCHONDRIAL METAL TRANSPORTER 1-RELATED"/>
    <property type="match status" value="1"/>
</dbReference>
<evidence type="ECO:0000256" key="7">
    <source>
        <dbReference type="SAM" id="Phobius"/>
    </source>
</evidence>
<sequence>MKKNILVSVKKIAIIISLVVSVVLMLAKFVAYFITGSNAILTDAAESIVNVIAGSFAFYSIYLSTRPRDENHPYGHGKVEFFSAFVEGILILIAGVVIIFKSSYNLIYPHVVGELLTGTLIIGITGLINMIVGLYLIKIGKREHSITLQADGEHLLTDTYTSVAIVIGLILIQLTNIIWLDSLLSFLVGFYIVYSGYKLTRGSVGGLMDESDFTLVEEVVEVLQKNRHNPWIDVHNLRTQQYGPEFHIDCHVTLPYYFDLNQVHREISQIDELINSNGVRKAELFIHADPCLPECCHYCHMSKCPVRAESFKKEIVWTPEIVIKNKKHFENELL</sequence>
<evidence type="ECO:0000259" key="9">
    <source>
        <dbReference type="Pfam" id="PF16916"/>
    </source>
</evidence>
<dbReference type="SUPFAM" id="SSF160240">
    <property type="entry name" value="Cation efflux protein cytoplasmic domain-like"/>
    <property type="match status" value="1"/>
</dbReference>
<dbReference type="AlphaFoldDB" id="A0A1G7P7L2"/>
<evidence type="ECO:0000256" key="5">
    <source>
        <dbReference type="ARBA" id="ARBA00022989"/>
    </source>
</evidence>
<dbReference type="EMBL" id="FNCH01000001">
    <property type="protein sequence ID" value="SDF82214.1"/>
    <property type="molecule type" value="Genomic_DNA"/>
</dbReference>
<dbReference type="GO" id="GO:0015086">
    <property type="term" value="F:cadmium ion transmembrane transporter activity"/>
    <property type="evidence" value="ECO:0007669"/>
    <property type="project" value="TreeGrafter"/>
</dbReference>
<dbReference type="Proteomes" id="UP000199643">
    <property type="component" value="Unassembled WGS sequence"/>
</dbReference>
<evidence type="ECO:0000313" key="10">
    <source>
        <dbReference type="EMBL" id="SDF82214.1"/>
    </source>
</evidence>
<keyword evidence="6 7" id="KW-0472">Membrane</keyword>
<dbReference type="InterPro" id="IPR036837">
    <property type="entry name" value="Cation_efflux_CTD_sf"/>
</dbReference>
<dbReference type="PANTHER" id="PTHR43840">
    <property type="entry name" value="MITOCHONDRIAL METAL TRANSPORTER 1-RELATED"/>
    <property type="match status" value="1"/>
</dbReference>
<comment type="subcellular location">
    <subcellularLocation>
        <location evidence="1">Membrane</location>
        <topology evidence="1">Multi-pass membrane protein</topology>
    </subcellularLocation>
</comment>
<feature type="transmembrane region" description="Helical" evidence="7">
    <location>
        <begin position="155"/>
        <end position="172"/>
    </location>
</feature>
<dbReference type="InterPro" id="IPR050291">
    <property type="entry name" value="CDF_Transporter"/>
</dbReference>